<name>A0A6P3Z5A3_ZIZJJ</name>
<evidence type="ECO:0000313" key="6">
    <source>
        <dbReference type="RefSeq" id="XP_015872246.3"/>
    </source>
</evidence>
<dbReference type="PROSITE" id="PS51649">
    <property type="entry name" value="NPH3"/>
    <property type="match status" value="1"/>
</dbReference>
<dbReference type="PANTHER" id="PTHR32370">
    <property type="entry name" value="OS12G0117600 PROTEIN"/>
    <property type="match status" value="1"/>
</dbReference>
<dbReference type="InterPro" id="IPR027356">
    <property type="entry name" value="NPH3_dom"/>
</dbReference>
<gene>
    <name evidence="6" type="primary">LOC107409323</name>
</gene>
<keyword evidence="5" id="KW-1185">Reference proteome</keyword>
<proteinExistence type="inferred from homology"/>
<dbReference type="KEGG" id="zju:107409323"/>
<dbReference type="Proteomes" id="UP001652623">
    <property type="component" value="Chromosome 1"/>
</dbReference>
<evidence type="ECO:0000256" key="3">
    <source>
        <dbReference type="SAM" id="Coils"/>
    </source>
</evidence>
<dbReference type="InParanoid" id="A0A6P3Z5A3"/>
<reference evidence="5" key="1">
    <citation type="submission" date="2025-05" db="UniProtKB">
        <authorList>
            <consortium name="RefSeq"/>
        </authorList>
    </citation>
    <scope>NUCLEOTIDE SEQUENCE [LARGE SCALE GENOMIC DNA]</scope>
</reference>
<dbReference type="AlphaFoldDB" id="A0A6P3Z5A3"/>
<dbReference type="Pfam" id="PF03000">
    <property type="entry name" value="NPH3"/>
    <property type="match status" value="1"/>
</dbReference>
<dbReference type="RefSeq" id="XP_015872246.3">
    <property type="nucleotide sequence ID" value="XM_016016760.4"/>
</dbReference>
<dbReference type="GO" id="GO:0016567">
    <property type="term" value="P:protein ubiquitination"/>
    <property type="evidence" value="ECO:0007669"/>
    <property type="project" value="UniProtKB-UniPathway"/>
</dbReference>
<evidence type="ECO:0000256" key="1">
    <source>
        <dbReference type="ARBA" id="ARBA00022786"/>
    </source>
</evidence>
<accession>A0A6P3Z5A3</accession>
<dbReference type="GeneID" id="107409323"/>
<feature type="coiled-coil region" evidence="3">
    <location>
        <begin position="363"/>
        <end position="397"/>
    </location>
</feature>
<comment type="similarity">
    <text evidence="2">Belongs to the NPH3 family.</text>
</comment>
<dbReference type="UniPathway" id="UPA00143"/>
<evidence type="ECO:0000313" key="5">
    <source>
        <dbReference type="Proteomes" id="UP001652623"/>
    </source>
</evidence>
<reference evidence="6" key="2">
    <citation type="submission" date="2025-08" db="UniProtKB">
        <authorList>
            <consortium name="RefSeq"/>
        </authorList>
    </citation>
    <scope>IDENTIFICATION</scope>
    <source>
        <tissue evidence="6">Seedling</tissue>
    </source>
</reference>
<organism evidence="5 6">
    <name type="scientific">Ziziphus jujuba</name>
    <name type="common">Chinese jujube</name>
    <name type="synonym">Ziziphus sativa</name>
    <dbReference type="NCBI Taxonomy" id="326968"/>
    <lineage>
        <taxon>Eukaryota</taxon>
        <taxon>Viridiplantae</taxon>
        <taxon>Streptophyta</taxon>
        <taxon>Embryophyta</taxon>
        <taxon>Tracheophyta</taxon>
        <taxon>Spermatophyta</taxon>
        <taxon>Magnoliopsida</taxon>
        <taxon>eudicotyledons</taxon>
        <taxon>Gunneridae</taxon>
        <taxon>Pentapetalae</taxon>
        <taxon>rosids</taxon>
        <taxon>fabids</taxon>
        <taxon>Rosales</taxon>
        <taxon>Rhamnaceae</taxon>
        <taxon>Paliureae</taxon>
        <taxon>Ziziphus</taxon>
    </lineage>
</organism>
<protein>
    <submittedName>
        <fullName evidence="6">Coleoptile phototropism protein 1</fullName>
    </submittedName>
</protein>
<feature type="domain" description="NPH3" evidence="4">
    <location>
        <begin position="53"/>
        <end position="328"/>
    </location>
</feature>
<evidence type="ECO:0000259" key="4">
    <source>
        <dbReference type="PROSITE" id="PS51649"/>
    </source>
</evidence>
<keyword evidence="3" id="KW-0175">Coiled coil</keyword>
<dbReference type="FunCoup" id="A0A6P3Z5A3">
    <property type="interactions" value="1086"/>
</dbReference>
<dbReference type="InterPro" id="IPR043454">
    <property type="entry name" value="NPH3/RPT2-like"/>
</dbReference>
<evidence type="ECO:0000256" key="2">
    <source>
        <dbReference type="PROSITE-ProRule" id="PRU00982"/>
    </source>
</evidence>
<sequence>MNKLERKLGLLYMSHFYTDKNSFRNKNKKNMKNNLALPDSVTFPGKPSPLAMECWFDDACILDMDYFVKTLSGIKAKGVRPDLIGSIIAHYASKWLPELSGDGTAERGITDFEESPESVTTSWMRKRFFVETLVGVLPPEKDSIPCNFLLRLLRTANMVCVEPTFRAELEKRISWQLDQASLTELMIPSFSHTCGTLLDVELVIRLVKRFVNMDEAAKSGGAAALVKVAKLVDCYLAEAAVDSNLSLTEFVSLAAALPSHARATDDGLYRAIDTFLKAHPNSSKQERKSLCRLIDSRKLTPEASLHAAQNERLPVRAVIQVLLSDQTKLSSRSTTDWSGSFSGTRSPNLALEPTARCLSKREMSVQQMEVRKLKDEVLRLQSQCKSMQVQIERLVEKKKGFFKWRKLGLPSSSFKSLSGVVAEKIEEVDEAEMGFGRQTPMDLKTRLVRGRTPPRWRKSMS</sequence>
<keyword evidence="1" id="KW-0833">Ubl conjugation pathway</keyword>